<proteinExistence type="predicted"/>
<name>A0AAU8RK01_9FLAO</name>
<dbReference type="AlphaFoldDB" id="A0AAU8RK01"/>
<reference evidence="2 3" key="1">
    <citation type="journal article" date="2014" name="Environ. Microbiol.">
        <title>Contrasting genomic patterns and infection strategies of two co-existing Bacteroidetes podovirus genera.</title>
        <authorList>
            <person name="Holmfeldt K."/>
            <person name="Howard-Varona C."/>
            <person name="Solonenko N."/>
            <person name="Sullivan M.B."/>
        </authorList>
    </citation>
    <scope>NUCLEOTIDE SEQUENCE [LARGE SCALE GENOMIC DNA]</scope>
    <source>
        <strain evidence="2 3">18</strain>
    </source>
</reference>
<evidence type="ECO:0000313" key="2">
    <source>
        <dbReference type="EMBL" id="AIZ42790.1"/>
    </source>
</evidence>
<evidence type="ECO:0000313" key="3">
    <source>
        <dbReference type="Proteomes" id="UP000030786"/>
    </source>
</evidence>
<dbReference type="KEGG" id="cbat:M666_15140"/>
<accession>A0AAU8RK01</accession>
<dbReference type="RefSeq" id="WP_029446536.1">
    <property type="nucleotide sequence ID" value="NZ_CP009976.1"/>
</dbReference>
<evidence type="ECO:0000256" key="1">
    <source>
        <dbReference type="SAM" id="SignalP"/>
    </source>
</evidence>
<sequence>MKRLLILKLFAIFFTIVGYSQPKNIPPAEVTSENVVDYIASKVKVYDKNPMYAIRPLQNSCVFEVLINDHLAYKNYDLKKLATPFLINHYILKSGIQTITYRLYPLEDLMVDTYGKGETINTLLNNTSMNIEVIKYEDVKTGTRIGDEILVEKHESFTKKGTREFIGSGLPYYEYTFTFEATVPYEIEGWSNGQDLTKYDKKELEAVVLKKYAQIKQLYLEKNIDKLVQVEYLDKSLREDISDYKDKETIKRYWDNYYADVILEDKQFQSIEGYEMQFFGNNKIVTFRHPVISPMDPRLKGEAALYFLNTEDSGIIIANFKGVYLFLPEGKPLTVENLQIL</sequence>
<dbReference type="Proteomes" id="UP000030786">
    <property type="component" value="Chromosome"/>
</dbReference>
<keyword evidence="1" id="KW-0732">Signal</keyword>
<dbReference type="GeneID" id="78062069"/>
<dbReference type="EMBL" id="CP009976">
    <property type="protein sequence ID" value="AIZ42790.1"/>
    <property type="molecule type" value="Genomic_DNA"/>
</dbReference>
<feature type="chain" id="PRO_5043997965" evidence="1">
    <location>
        <begin position="21"/>
        <end position="341"/>
    </location>
</feature>
<gene>
    <name evidence="2" type="ORF">M666_15140</name>
</gene>
<protein>
    <submittedName>
        <fullName evidence="2">Uncharacterized protein</fullName>
    </submittedName>
</protein>
<organism evidence="2 3">
    <name type="scientific">Cellulophaga baltica 18</name>
    <dbReference type="NCBI Taxonomy" id="1348584"/>
    <lineage>
        <taxon>Bacteria</taxon>
        <taxon>Pseudomonadati</taxon>
        <taxon>Bacteroidota</taxon>
        <taxon>Flavobacteriia</taxon>
        <taxon>Flavobacteriales</taxon>
        <taxon>Flavobacteriaceae</taxon>
        <taxon>Cellulophaga</taxon>
    </lineage>
</organism>
<feature type="signal peptide" evidence="1">
    <location>
        <begin position="1"/>
        <end position="20"/>
    </location>
</feature>